<feature type="domain" description="AMP-dependent synthetase/ligase" evidence="3">
    <location>
        <begin position="3"/>
        <end position="102"/>
    </location>
</feature>
<evidence type="ECO:0000313" key="4">
    <source>
        <dbReference type="EMBL" id="OIQ78255.1"/>
    </source>
</evidence>
<sequence length="265" mass="27770">MLQALHDCAASSAILAPQMLQAMVLAGEGGMPMPAGLRFVAVGGAPVSPHLLARADQLGLPVFEGYGLSECASVVALNTPASRRIGSVGRPLPHVALSFSDDGEILLGGSAFLGYLGQETPPQPWPTGDLGHLDADGFLHLTGRAKSLFITSYGRNVAPEWVERELTLHPAIAQAAVYGEARAFNVAVIVMRPGYSAAAVEAAVQLANRVLPDYARIASWLPAAAPFTPSSGQLTPNGRLKRAAIESAYADALESLYQKESDVVF</sequence>
<evidence type="ECO:0000256" key="2">
    <source>
        <dbReference type="ARBA" id="ARBA00022598"/>
    </source>
</evidence>
<evidence type="ECO:0000259" key="3">
    <source>
        <dbReference type="Pfam" id="PF00501"/>
    </source>
</evidence>
<dbReference type="InterPro" id="IPR042099">
    <property type="entry name" value="ANL_N_sf"/>
</dbReference>
<gene>
    <name evidence="4" type="ORF">GALL_400470</name>
</gene>
<dbReference type="EMBL" id="MLJW01001437">
    <property type="protein sequence ID" value="OIQ78255.1"/>
    <property type="molecule type" value="Genomic_DNA"/>
</dbReference>
<name>A0A1J5QE18_9ZZZZ</name>
<comment type="similarity">
    <text evidence="1">Belongs to the ATP-dependent AMP-binding enzyme family.</text>
</comment>
<proteinExistence type="inferred from homology"/>
<dbReference type="EC" id="6.2.1.3" evidence="4"/>
<dbReference type="Gene3D" id="3.40.50.12780">
    <property type="entry name" value="N-terminal domain of ligase-like"/>
    <property type="match status" value="1"/>
</dbReference>
<dbReference type="Pfam" id="PF00501">
    <property type="entry name" value="AMP-binding"/>
    <property type="match status" value="1"/>
</dbReference>
<keyword evidence="2 4" id="KW-0436">Ligase</keyword>
<dbReference type="SUPFAM" id="SSF56801">
    <property type="entry name" value="Acetyl-CoA synthetase-like"/>
    <property type="match status" value="1"/>
</dbReference>
<dbReference type="PANTHER" id="PTHR43201:SF5">
    <property type="entry name" value="MEDIUM-CHAIN ACYL-COA LIGASE ACSF2, MITOCHONDRIAL"/>
    <property type="match status" value="1"/>
</dbReference>
<dbReference type="AlphaFoldDB" id="A0A1J5QE18"/>
<protein>
    <submittedName>
        <fullName evidence="4">Long-chain-fatty-acid--CoA ligase FadD15</fullName>
        <ecNumber evidence="4">6.2.1.3</ecNumber>
    </submittedName>
</protein>
<reference evidence="4" key="1">
    <citation type="submission" date="2016-10" db="EMBL/GenBank/DDBJ databases">
        <title>Sequence of Gallionella enrichment culture.</title>
        <authorList>
            <person name="Poehlein A."/>
            <person name="Muehling M."/>
            <person name="Daniel R."/>
        </authorList>
    </citation>
    <scope>NUCLEOTIDE SEQUENCE</scope>
</reference>
<evidence type="ECO:0000256" key="1">
    <source>
        <dbReference type="ARBA" id="ARBA00006432"/>
    </source>
</evidence>
<organism evidence="4">
    <name type="scientific">mine drainage metagenome</name>
    <dbReference type="NCBI Taxonomy" id="410659"/>
    <lineage>
        <taxon>unclassified sequences</taxon>
        <taxon>metagenomes</taxon>
        <taxon>ecological metagenomes</taxon>
    </lineage>
</organism>
<dbReference type="Gene3D" id="3.30.300.30">
    <property type="match status" value="1"/>
</dbReference>
<dbReference type="InterPro" id="IPR000873">
    <property type="entry name" value="AMP-dep_synth/lig_dom"/>
</dbReference>
<dbReference type="PANTHER" id="PTHR43201">
    <property type="entry name" value="ACYL-COA SYNTHETASE"/>
    <property type="match status" value="1"/>
</dbReference>
<dbReference type="InterPro" id="IPR045851">
    <property type="entry name" value="AMP-bd_C_sf"/>
</dbReference>
<dbReference type="GO" id="GO:0004467">
    <property type="term" value="F:long-chain fatty acid-CoA ligase activity"/>
    <property type="evidence" value="ECO:0007669"/>
    <property type="project" value="UniProtKB-EC"/>
</dbReference>
<dbReference type="GO" id="GO:0031956">
    <property type="term" value="F:medium-chain fatty acid-CoA ligase activity"/>
    <property type="evidence" value="ECO:0007669"/>
    <property type="project" value="TreeGrafter"/>
</dbReference>
<dbReference type="Pfam" id="PF23562">
    <property type="entry name" value="AMP-binding_C_3"/>
    <property type="match status" value="1"/>
</dbReference>
<comment type="caution">
    <text evidence="4">The sequence shown here is derived from an EMBL/GenBank/DDBJ whole genome shotgun (WGS) entry which is preliminary data.</text>
</comment>
<accession>A0A1J5QE18</accession>